<dbReference type="Pfam" id="PF03637">
    <property type="entry name" value="Mob1_phocein"/>
    <property type="match status" value="1"/>
</dbReference>
<feature type="binding site" evidence="1">
    <location>
        <position position="172"/>
    </location>
    <ligand>
        <name>Zn(2+)</name>
        <dbReference type="ChEBI" id="CHEBI:29105"/>
    </ligand>
</feature>
<protein>
    <recommendedName>
        <fullName evidence="4">MOB kinase activator-like 4</fullName>
    </recommendedName>
</protein>
<reference evidence="2 3" key="1">
    <citation type="submission" date="2023-03" db="EMBL/GenBank/DDBJ databases">
        <title>Genome insight into feeding habits of ladybird beetles.</title>
        <authorList>
            <person name="Li H.-S."/>
            <person name="Huang Y.-H."/>
            <person name="Pang H."/>
        </authorList>
    </citation>
    <scope>NUCLEOTIDE SEQUENCE [LARGE SCALE GENOMIC DNA]</scope>
    <source>
        <strain evidence="2">SYSU_2023b</strain>
        <tissue evidence="2">Whole body</tissue>
    </source>
</reference>
<feature type="binding site" evidence="1">
    <location>
        <position position="167"/>
    </location>
    <ligand>
        <name>Zn(2+)</name>
        <dbReference type="ChEBI" id="CHEBI:29105"/>
    </ligand>
</feature>
<dbReference type="SUPFAM" id="SSF101152">
    <property type="entry name" value="Mob1/phocein"/>
    <property type="match status" value="1"/>
</dbReference>
<evidence type="ECO:0000256" key="1">
    <source>
        <dbReference type="PIRSR" id="PIRSR605301-1"/>
    </source>
</evidence>
<evidence type="ECO:0008006" key="4">
    <source>
        <dbReference type="Google" id="ProtNLM"/>
    </source>
</evidence>
<proteinExistence type="predicted"/>
<dbReference type="PANTHER" id="PTHR22599">
    <property type="entry name" value="MPS ONE BINDER KINASE ACTIVATOR-LIKE MOB"/>
    <property type="match status" value="1"/>
</dbReference>
<dbReference type="InterPro" id="IPR036703">
    <property type="entry name" value="MOB_kinase_act_sf"/>
</dbReference>
<feature type="binding site" evidence="1">
    <location>
        <position position="90"/>
    </location>
    <ligand>
        <name>Zn(2+)</name>
        <dbReference type="ChEBI" id="CHEBI:29105"/>
    </ligand>
</feature>
<evidence type="ECO:0000313" key="2">
    <source>
        <dbReference type="EMBL" id="KAK9870102.1"/>
    </source>
</evidence>
<feature type="binding site" evidence="1">
    <location>
        <position position="95"/>
    </location>
    <ligand>
        <name>Zn(2+)</name>
        <dbReference type="ChEBI" id="CHEBI:29105"/>
    </ligand>
</feature>
<sequence length="221" mass="26023">MSTEKVKPKRNKHITREDDLYRNPGESIYGFDSTLAIQNYIREVVREDPSNIQLILKKPVTLKEGIWKFEHLKQFCREMKPLVIQLQQECKPDTCDEMTGTEQWIFLCAAHEKPRKCPAIDYINHTLEGSTCLLNSKEQFPTEAINEKSSIRKMSSVCRRIYRILSHAYYHHRSIFDAFESETCLCKRLTFFATKYNLVAQNTLTVPIFQEDVLVEFENYK</sequence>
<gene>
    <name evidence="2" type="ORF">WA026_006197</name>
</gene>
<dbReference type="Proteomes" id="UP001431783">
    <property type="component" value="Unassembled WGS sequence"/>
</dbReference>
<organism evidence="2 3">
    <name type="scientific">Henosepilachna vigintioctopunctata</name>
    <dbReference type="NCBI Taxonomy" id="420089"/>
    <lineage>
        <taxon>Eukaryota</taxon>
        <taxon>Metazoa</taxon>
        <taxon>Ecdysozoa</taxon>
        <taxon>Arthropoda</taxon>
        <taxon>Hexapoda</taxon>
        <taxon>Insecta</taxon>
        <taxon>Pterygota</taxon>
        <taxon>Neoptera</taxon>
        <taxon>Endopterygota</taxon>
        <taxon>Coleoptera</taxon>
        <taxon>Polyphaga</taxon>
        <taxon>Cucujiformia</taxon>
        <taxon>Coccinelloidea</taxon>
        <taxon>Coccinellidae</taxon>
        <taxon>Epilachninae</taxon>
        <taxon>Epilachnini</taxon>
        <taxon>Henosepilachna</taxon>
    </lineage>
</organism>
<dbReference type="AlphaFoldDB" id="A0AAW1TI04"/>
<evidence type="ECO:0000313" key="3">
    <source>
        <dbReference type="Proteomes" id="UP001431783"/>
    </source>
</evidence>
<dbReference type="SMART" id="SM01388">
    <property type="entry name" value="Mob1_phocein"/>
    <property type="match status" value="1"/>
</dbReference>
<comment type="caution">
    <text evidence="2">The sequence shown here is derived from an EMBL/GenBank/DDBJ whole genome shotgun (WGS) entry which is preliminary data.</text>
</comment>
<name>A0AAW1TI04_9CUCU</name>
<accession>A0AAW1TI04</accession>
<dbReference type="Gene3D" id="1.20.140.30">
    <property type="entry name" value="MOB kinase activator"/>
    <property type="match status" value="1"/>
</dbReference>
<keyword evidence="1" id="KW-0862">Zinc</keyword>
<keyword evidence="3" id="KW-1185">Reference proteome</keyword>
<dbReference type="InterPro" id="IPR005301">
    <property type="entry name" value="MOB_kinase_act_fam"/>
</dbReference>
<dbReference type="EMBL" id="JARQZJ010000002">
    <property type="protein sequence ID" value="KAK9870102.1"/>
    <property type="molecule type" value="Genomic_DNA"/>
</dbReference>
<keyword evidence="1" id="KW-0479">Metal-binding</keyword>